<feature type="region of interest" description="Disordered" evidence="1">
    <location>
        <begin position="214"/>
        <end position="249"/>
    </location>
</feature>
<evidence type="ECO:0000313" key="2">
    <source>
        <dbReference type="Proteomes" id="UP000095280"/>
    </source>
</evidence>
<protein>
    <submittedName>
        <fullName evidence="3">ANK_REP_REGION domain-containing protein</fullName>
    </submittedName>
</protein>
<feature type="compositionally biased region" description="Basic and acidic residues" evidence="1">
    <location>
        <begin position="238"/>
        <end position="249"/>
    </location>
</feature>
<dbReference type="WBParaSite" id="maker-uti_cns_0003483-snap-gene-0.2-mRNA-1">
    <property type="protein sequence ID" value="maker-uti_cns_0003483-snap-gene-0.2-mRNA-1"/>
    <property type="gene ID" value="maker-uti_cns_0003483-snap-gene-0.2"/>
</dbReference>
<dbReference type="AlphaFoldDB" id="A0A1I8GX86"/>
<organism evidence="2 3">
    <name type="scientific">Macrostomum lignano</name>
    <dbReference type="NCBI Taxonomy" id="282301"/>
    <lineage>
        <taxon>Eukaryota</taxon>
        <taxon>Metazoa</taxon>
        <taxon>Spiralia</taxon>
        <taxon>Lophotrochozoa</taxon>
        <taxon>Platyhelminthes</taxon>
        <taxon>Rhabditophora</taxon>
        <taxon>Macrostomorpha</taxon>
        <taxon>Macrostomida</taxon>
        <taxon>Macrostomidae</taxon>
        <taxon>Macrostomum</taxon>
    </lineage>
</organism>
<proteinExistence type="predicted"/>
<evidence type="ECO:0000256" key="1">
    <source>
        <dbReference type="SAM" id="MobiDB-lite"/>
    </source>
</evidence>
<dbReference type="Proteomes" id="UP000095280">
    <property type="component" value="Unplaced"/>
</dbReference>
<name>A0A1I8GX86_9PLAT</name>
<sequence>MECPMRTAIARPSCKVQRGETDSSPARTMWLSGAELGGRSAPSSKLGLPTLIGRCPMRFAAIAGVVSIVTPGEVIASELRLPRRPPLHGRNRCFHDAKVLDADTVVSIHSRKGRVDQYAVRAEHDNLYFVVDVIHYIDGSTLSSSAGLMLRSARAVPVASSCASTPTKEPQVTTFQHGQCRLNWLTVETGLNHCTADSVSAATCPVIGGEVSTATRPSDECMRPPGCTTRGRASSAQSDRKSRLLREQSRSREQSFVSVNAHVIPSPWLKLNSGNVHELIPSKAACDRIRVTRRPFWRLKQNSVIKFLSATKVGQVPELLRAGVQDESWTDSKTLDAQLAHFWPLIRDQDSVRAHSGRWLHRVVESDYRDEVSPVLEVDLFIARRAVEHVARMRSRQIDANLHHAARDQLRSVCNLWLSKISHSTVCKPLCKSDAVQSLLWCTTSPSTPLLVRLSVPNSAAKALHLGVNVGGGEPPALIRLLQTATTDRVHSELGREAHNSVHVVDRVDAPRSGSLIVAVTVVRPSERDVSVKPSKPPQSSIVDGIVYTERIALVPAFHARRVIKDKEASAASHILDRVPDRIAHRHHNSVDRRLVGRQVKVNTELSVSAISSLFLALAIQINDFVLRARHLVLLQHLSDFVHELELNVVLQHSSVIVSPASEFTRILRCVSTIKIMSFQASYLLGEGFAKLKHSLVEWLSAGSSSVSRHCAVVRQAVVKHECSSLSKRLSGEKSRMRGSSGVEVSDSDEAAVVHRVRVLERVSGLQLPAGRRQLVQLSGKGAFCELRVHRLDRVDRLVTRVVLYSSSRMSVSAYWKLSRIDVGESTKFRSSPPMSNKLGSAEPLLPACSKAENAWTKL</sequence>
<reference evidence="3" key="1">
    <citation type="submission" date="2016-11" db="UniProtKB">
        <authorList>
            <consortium name="WormBaseParasite"/>
        </authorList>
    </citation>
    <scope>IDENTIFICATION</scope>
</reference>
<evidence type="ECO:0000313" key="3">
    <source>
        <dbReference type="WBParaSite" id="maker-uti_cns_0003483-snap-gene-0.2-mRNA-1"/>
    </source>
</evidence>
<keyword evidence="2" id="KW-1185">Reference proteome</keyword>
<accession>A0A1I8GX86</accession>